<dbReference type="Proteomes" id="UP000627292">
    <property type="component" value="Unassembled WGS sequence"/>
</dbReference>
<reference evidence="1" key="2">
    <citation type="submission" date="2020-09" db="EMBL/GenBank/DDBJ databases">
        <authorList>
            <person name="Sun Q."/>
            <person name="Zhou Y."/>
        </authorList>
    </citation>
    <scope>NUCLEOTIDE SEQUENCE</scope>
    <source>
        <strain evidence="1">CGMCC 1.15290</strain>
    </source>
</reference>
<gene>
    <name evidence="1" type="ORF">GCM10011379_32230</name>
</gene>
<organism evidence="1 2">
    <name type="scientific">Filimonas zeae</name>
    <dbReference type="NCBI Taxonomy" id="1737353"/>
    <lineage>
        <taxon>Bacteria</taxon>
        <taxon>Pseudomonadati</taxon>
        <taxon>Bacteroidota</taxon>
        <taxon>Chitinophagia</taxon>
        <taxon>Chitinophagales</taxon>
        <taxon>Chitinophagaceae</taxon>
        <taxon>Filimonas</taxon>
    </lineage>
</organism>
<sequence>MKQFITRLLLCTGLTACSNPAKKTTAPTETKFNKTQWAIQEDGQYPWREQMLQYLIDSVRLHGLNITQVTNLLGQPDYTNNGHLYYRVGLKTFPGIPFPVGVRTLVIKLGKDSTVEWRKMHN</sequence>
<accession>A0A917J0M1</accession>
<name>A0A917J0M1_9BACT</name>
<comment type="caution">
    <text evidence="1">The sequence shown here is derived from an EMBL/GenBank/DDBJ whole genome shotgun (WGS) entry which is preliminary data.</text>
</comment>
<protein>
    <submittedName>
        <fullName evidence="1">Uncharacterized protein</fullName>
    </submittedName>
</protein>
<keyword evidence="2" id="KW-1185">Reference proteome</keyword>
<evidence type="ECO:0000313" key="2">
    <source>
        <dbReference type="Proteomes" id="UP000627292"/>
    </source>
</evidence>
<dbReference type="RefSeq" id="WP_188954058.1">
    <property type="nucleotide sequence ID" value="NZ_BMIB01000003.1"/>
</dbReference>
<dbReference type="EMBL" id="BMIB01000003">
    <property type="protein sequence ID" value="GGH72133.1"/>
    <property type="molecule type" value="Genomic_DNA"/>
</dbReference>
<dbReference type="AlphaFoldDB" id="A0A917J0M1"/>
<reference evidence="1" key="1">
    <citation type="journal article" date="2014" name="Int. J. Syst. Evol. Microbiol.">
        <title>Complete genome sequence of Corynebacterium casei LMG S-19264T (=DSM 44701T), isolated from a smear-ripened cheese.</title>
        <authorList>
            <consortium name="US DOE Joint Genome Institute (JGI-PGF)"/>
            <person name="Walter F."/>
            <person name="Albersmeier A."/>
            <person name="Kalinowski J."/>
            <person name="Ruckert C."/>
        </authorList>
    </citation>
    <scope>NUCLEOTIDE SEQUENCE</scope>
    <source>
        <strain evidence="1">CGMCC 1.15290</strain>
    </source>
</reference>
<proteinExistence type="predicted"/>
<evidence type="ECO:0000313" key="1">
    <source>
        <dbReference type="EMBL" id="GGH72133.1"/>
    </source>
</evidence>